<keyword evidence="3 6" id="KW-0812">Transmembrane</keyword>
<evidence type="ECO:0000313" key="7">
    <source>
        <dbReference type="EMBL" id="EJW99281.1"/>
    </source>
</evidence>
<keyword evidence="5 6" id="KW-0472">Membrane</keyword>
<gene>
    <name evidence="7" type="ORF">EVA_12613</name>
</gene>
<dbReference type="GO" id="GO:0022857">
    <property type="term" value="F:transmembrane transporter activity"/>
    <property type="evidence" value="ECO:0007669"/>
    <property type="project" value="InterPro"/>
</dbReference>
<evidence type="ECO:0000256" key="4">
    <source>
        <dbReference type="ARBA" id="ARBA00022989"/>
    </source>
</evidence>
<keyword evidence="2" id="KW-1003">Cell membrane</keyword>
<dbReference type="GO" id="GO:0005886">
    <property type="term" value="C:plasma membrane"/>
    <property type="evidence" value="ECO:0007669"/>
    <property type="project" value="UniProtKB-SubCell"/>
</dbReference>
<feature type="transmembrane region" description="Helical" evidence="6">
    <location>
        <begin position="59"/>
        <end position="78"/>
    </location>
</feature>
<feature type="non-terminal residue" evidence="7">
    <location>
        <position position="84"/>
    </location>
</feature>
<dbReference type="Pfam" id="PF02653">
    <property type="entry name" value="BPD_transp_2"/>
    <property type="match status" value="1"/>
</dbReference>
<name>J9FWA2_9ZZZZ</name>
<evidence type="ECO:0000256" key="2">
    <source>
        <dbReference type="ARBA" id="ARBA00022475"/>
    </source>
</evidence>
<reference evidence="7" key="1">
    <citation type="journal article" date="2012" name="PLoS ONE">
        <title>Gene sets for utilization of primary and secondary nutrition supplies in the distal gut of endangered iberian lynx.</title>
        <authorList>
            <person name="Alcaide M."/>
            <person name="Messina E."/>
            <person name="Richter M."/>
            <person name="Bargiela R."/>
            <person name="Peplies J."/>
            <person name="Huws S.A."/>
            <person name="Newbold C.J."/>
            <person name="Golyshin P.N."/>
            <person name="Simon M.A."/>
            <person name="Lopez G."/>
            <person name="Yakimov M.M."/>
            <person name="Ferrer M."/>
        </authorList>
    </citation>
    <scope>NUCLEOTIDE SEQUENCE</scope>
</reference>
<dbReference type="InterPro" id="IPR001851">
    <property type="entry name" value="ABC_transp_permease"/>
</dbReference>
<dbReference type="EMBL" id="AMCI01003878">
    <property type="protein sequence ID" value="EJW99281.1"/>
    <property type="molecule type" value="Genomic_DNA"/>
</dbReference>
<evidence type="ECO:0000256" key="5">
    <source>
        <dbReference type="ARBA" id="ARBA00023136"/>
    </source>
</evidence>
<protein>
    <submittedName>
        <fullName evidence="7">ABC transporter, permease protein</fullName>
    </submittedName>
</protein>
<comment type="caution">
    <text evidence="7">The sequence shown here is derived from an EMBL/GenBank/DDBJ whole genome shotgun (WGS) entry which is preliminary data.</text>
</comment>
<keyword evidence="4 6" id="KW-1133">Transmembrane helix</keyword>
<feature type="transmembrane region" description="Helical" evidence="6">
    <location>
        <begin position="12"/>
        <end position="30"/>
    </location>
</feature>
<proteinExistence type="predicted"/>
<evidence type="ECO:0000256" key="1">
    <source>
        <dbReference type="ARBA" id="ARBA00004651"/>
    </source>
</evidence>
<evidence type="ECO:0000256" key="3">
    <source>
        <dbReference type="ARBA" id="ARBA00022692"/>
    </source>
</evidence>
<comment type="subcellular location">
    <subcellularLocation>
        <location evidence="1">Cell membrane</location>
        <topology evidence="1">Multi-pass membrane protein</topology>
    </subcellularLocation>
</comment>
<organism evidence="7">
    <name type="scientific">gut metagenome</name>
    <dbReference type="NCBI Taxonomy" id="749906"/>
    <lineage>
        <taxon>unclassified sequences</taxon>
        <taxon>metagenomes</taxon>
        <taxon>organismal metagenomes</taxon>
    </lineage>
</organism>
<dbReference type="AlphaFoldDB" id="J9FWA2"/>
<accession>J9FWA2</accession>
<sequence length="84" mass="8778">MSPTILMNALQLGLVFAVLSIGEYITVNIMDSPDLTVDGSFVSGAAVCAMMTLAGMPNLGLLCSMLIGALCGCVTVFFTNKNRK</sequence>
<evidence type="ECO:0000256" key="6">
    <source>
        <dbReference type="SAM" id="Phobius"/>
    </source>
</evidence>